<keyword evidence="3 10" id="KW-0479">Metal-binding</keyword>
<feature type="site" description="Stabilizes the phosphoryl group" evidence="9">
    <location>
        <position position="52"/>
    </location>
</feature>
<dbReference type="EMBL" id="WACR01000001">
    <property type="protein sequence ID" value="KAB1066002.1"/>
    <property type="molecule type" value="Genomic_DNA"/>
</dbReference>
<comment type="cofactor">
    <cofactor evidence="10">
        <name>Mg(2+)</name>
        <dbReference type="ChEBI" id="CHEBI:18420"/>
    </cofactor>
</comment>
<feature type="active site" description="Nucleophile" evidence="8">
    <location>
        <position position="11"/>
    </location>
</feature>
<keyword evidence="2 7" id="KW-0963">Cytoplasm</keyword>
<evidence type="ECO:0000256" key="9">
    <source>
        <dbReference type="PIRSR" id="PIRSR004682-3"/>
    </source>
</evidence>
<evidence type="ECO:0000256" key="5">
    <source>
        <dbReference type="ARBA" id="ARBA00023277"/>
    </source>
</evidence>
<gene>
    <name evidence="11" type="ORF">F3059_00590</name>
</gene>
<dbReference type="NCBIfam" id="TIGR01656">
    <property type="entry name" value="Histidinol-ppas"/>
    <property type="match status" value="1"/>
</dbReference>
<dbReference type="GO" id="GO:0005737">
    <property type="term" value="C:cytoplasm"/>
    <property type="evidence" value="ECO:0007669"/>
    <property type="project" value="UniProtKB-SubCell"/>
</dbReference>
<evidence type="ECO:0000256" key="1">
    <source>
        <dbReference type="ARBA" id="ARBA00004496"/>
    </source>
</evidence>
<dbReference type="InterPro" id="IPR036412">
    <property type="entry name" value="HAD-like_sf"/>
</dbReference>
<dbReference type="GO" id="GO:0005975">
    <property type="term" value="P:carbohydrate metabolic process"/>
    <property type="evidence" value="ECO:0007669"/>
    <property type="project" value="InterPro"/>
</dbReference>
<dbReference type="InterPro" id="IPR004446">
    <property type="entry name" value="Heptose_bisP_phosphatase"/>
</dbReference>
<dbReference type="GO" id="GO:0016791">
    <property type="term" value="F:phosphatase activity"/>
    <property type="evidence" value="ECO:0007669"/>
    <property type="project" value="InterPro"/>
</dbReference>
<feature type="binding site" evidence="10">
    <location>
        <position position="9"/>
    </location>
    <ligand>
        <name>Mg(2+)</name>
        <dbReference type="ChEBI" id="CHEBI:18420"/>
    </ligand>
</feature>
<dbReference type="Gene3D" id="3.40.50.1000">
    <property type="entry name" value="HAD superfamily/HAD-like"/>
    <property type="match status" value="1"/>
</dbReference>
<comment type="caution">
    <text evidence="11">The sequence shown here is derived from an EMBL/GenBank/DDBJ whole genome shotgun (WGS) entry which is preliminary data.</text>
</comment>
<sequence length="161" mass="18196">MSNKALFLDRDGVLNRERGEYTFRVEDFDILPSVGETLKKAQELGYKLIVITNQGGIAKGLYGHDDVKKVHDYFQNQMSEQGVEIDAFFYSPNHDIVSKSLDRKPDSILLEKAIYLHNIDPSRSFMIGDSDRDCEAASKVGVKCFKIESNSSISFILDHLS</sequence>
<dbReference type="InterPro" id="IPR006543">
    <property type="entry name" value="Histidinol-phos"/>
</dbReference>
<dbReference type="PIRSF" id="PIRSF004682">
    <property type="entry name" value="GmhB"/>
    <property type="match status" value="1"/>
</dbReference>
<evidence type="ECO:0000313" key="12">
    <source>
        <dbReference type="Proteomes" id="UP000435357"/>
    </source>
</evidence>
<keyword evidence="4 7" id="KW-0378">Hydrolase</keyword>
<dbReference type="PANTHER" id="PTHR42891">
    <property type="entry name" value="D-GLYCERO-BETA-D-MANNO-HEPTOSE-1,7-BISPHOSPHATE 7-PHOSPHATASE"/>
    <property type="match status" value="1"/>
</dbReference>
<feature type="binding site" evidence="10">
    <location>
        <position position="129"/>
    </location>
    <ligand>
        <name>Mg(2+)</name>
        <dbReference type="ChEBI" id="CHEBI:18420"/>
    </ligand>
</feature>
<dbReference type="GO" id="GO:0046872">
    <property type="term" value="F:metal ion binding"/>
    <property type="evidence" value="ECO:0007669"/>
    <property type="project" value="UniProtKB-KW"/>
</dbReference>
<dbReference type="PANTHER" id="PTHR42891:SF1">
    <property type="entry name" value="D-GLYCERO-BETA-D-MANNO-HEPTOSE-1,7-BISPHOSPHATE 7-PHOSPHATASE"/>
    <property type="match status" value="1"/>
</dbReference>
<dbReference type="NCBIfam" id="TIGR01662">
    <property type="entry name" value="HAD-SF-IIIA"/>
    <property type="match status" value="1"/>
</dbReference>
<evidence type="ECO:0000313" key="11">
    <source>
        <dbReference type="EMBL" id="KAB1066002.1"/>
    </source>
</evidence>
<feature type="site" description="Contributes to substrate recognition" evidence="9">
    <location>
        <position position="103"/>
    </location>
</feature>
<dbReference type="EC" id="3.1.3.-" evidence="7"/>
<organism evidence="11 12">
    <name type="scientific">Salibacter halophilus</name>
    <dbReference type="NCBI Taxonomy" id="1803916"/>
    <lineage>
        <taxon>Bacteria</taxon>
        <taxon>Pseudomonadati</taxon>
        <taxon>Bacteroidota</taxon>
        <taxon>Flavobacteriia</taxon>
        <taxon>Flavobacteriales</taxon>
        <taxon>Salibacteraceae</taxon>
        <taxon>Salibacter</taxon>
    </lineage>
</organism>
<dbReference type="Pfam" id="PF13419">
    <property type="entry name" value="HAD_2"/>
    <property type="match status" value="1"/>
</dbReference>
<protein>
    <recommendedName>
        <fullName evidence="6 7">D,D-heptose 1,7-bisphosphate phosphatase</fullName>
        <ecNumber evidence="7">3.1.3.-</ecNumber>
    </recommendedName>
</protein>
<dbReference type="InterPro" id="IPR023214">
    <property type="entry name" value="HAD_sf"/>
</dbReference>
<dbReference type="InterPro" id="IPR041492">
    <property type="entry name" value="HAD_2"/>
</dbReference>
<evidence type="ECO:0000256" key="7">
    <source>
        <dbReference type="PIRNR" id="PIRNR004682"/>
    </source>
</evidence>
<feature type="binding site" evidence="10">
    <location>
        <position position="11"/>
    </location>
    <ligand>
        <name>Mg(2+)</name>
        <dbReference type="ChEBI" id="CHEBI:18420"/>
    </ligand>
</feature>
<name>A0A6N6M9U7_9FLAO</name>
<evidence type="ECO:0000256" key="2">
    <source>
        <dbReference type="ARBA" id="ARBA00022490"/>
    </source>
</evidence>
<dbReference type="RefSeq" id="WP_151165990.1">
    <property type="nucleotide sequence ID" value="NZ_WACR01000001.1"/>
</dbReference>
<evidence type="ECO:0000256" key="4">
    <source>
        <dbReference type="ARBA" id="ARBA00022801"/>
    </source>
</evidence>
<accession>A0A6N6M9U7</accession>
<evidence type="ECO:0000256" key="10">
    <source>
        <dbReference type="PIRSR" id="PIRSR004682-4"/>
    </source>
</evidence>
<feature type="site" description="Stabilizes the phosphoryl group" evidence="9">
    <location>
        <position position="104"/>
    </location>
</feature>
<evidence type="ECO:0000256" key="6">
    <source>
        <dbReference type="ARBA" id="ARBA00031828"/>
    </source>
</evidence>
<feature type="active site" description="Nucleophile" evidence="8">
    <location>
        <position position="9"/>
    </location>
</feature>
<proteinExistence type="inferred from homology"/>
<reference evidence="11 12" key="1">
    <citation type="submission" date="2019-09" db="EMBL/GenBank/DDBJ databases">
        <title>Genomes of Cryomorphaceae.</title>
        <authorList>
            <person name="Bowman J.P."/>
        </authorList>
    </citation>
    <scope>NUCLEOTIDE SEQUENCE [LARGE SCALE GENOMIC DNA]</scope>
    <source>
        <strain evidence="11 12">KCTC 52047</strain>
    </source>
</reference>
<dbReference type="SUPFAM" id="SSF56784">
    <property type="entry name" value="HAD-like"/>
    <property type="match status" value="1"/>
</dbReference>
<keyword evidence="12" id="KW-1185">Reference proteome</keyword>
<dbReference type="InterPro" id="IPR006549">
    <property type="entry name" value="HAD-SF_hydro_IIIA"/>
</dbReference>
<comment type="similarity">
    <text evidence="7">Belongs to the gmhB family.</text>
</comment>
<keyword evidence="5 7" id="KW-0119">Carbohydrate metabolism</keyword>
<comment type="subcellular location">
    <subcellularLocation>
        <location evidence="1 7">Cytoplasm</location>
    </subcellularLocation>
</comment>
<evidence type="ECO:0000256" key="8">
    <source>
        <dbReference type="PIRSR" id="PIRSR004682-1"/>
    </source>
</evidence>
<dbReference type="OrthoDB" id="9813880at2"/>
<keyword evidence="10" id="KW-0460">Magnesium</keyword>
<evidence type="ECO:0000256" key="3">
    <source>
        <dbReference type="ARBA" id="ARBA00022723"/>
    </source>
</evidence>
<dbReference type="AlphaFoldDB" id="A0A6N6M9U7"/>
<dbReference type="Proteomes" id="UP000435357">
    <property type="component" value="Unassembled WGS sequence"/>
</dbReference>